<name>A0ABP7KA44_9MICO</name>
<accession>A0ABP7KA44</accession>
<dbReference type="Proteomes" id="UP001501803">
    <property type="component" value="Unassembled WGS sequence"/>
</dbReference>
<dbReference type="RefSeq" id="WP_345062994.1">
    <property type="nucleotide sequence ID" value="NZ_BAABCN010000002.1"/>
</dbReference>
<dbReference type="NCBIfam" id="NF005115">
    <property type="entry name" value="PRK06547.1"/>
    <property type="match status" value="1"/>
</dbReference>
<evidence type="ECO:0000313" key="2">
    <source>
        <dbReference type="Proteomes" id="UP001501803"/>
    </source>
</evidence>
<dbReference type="InterPro" id="IPR027417">
    <property type="entry name" value="P-loop_NTPase"/>
</dbReference>
<sequence>MSSPDLISRPLTIGAFAASDGGDIDAGDVDARDSDARLAETNFAADVLASVAAAPATAVVLIDGPSGAGKSTLADQVLAAWPGNRRPTLIRLDDIYPGWGGLDAGIVHLERHVLAPRRAGRPAAWQRFDWTVEAPLEWHSVDPGLPLIVEGCGALARANTALSDIRVWLDAEDQSRKRRAIARDGDRFLAHWDEWQQEWESYLLRENPAEEATLRLFAPS</sequence>
<keyword evidence="2" id="KW-1185">Reference proteome</keyword>
<evidence type="ECO:0000313" key="1">
    <source>
        <dbReference type="EMBL" id="GAA3869008.1"/>
    </source>
</evidence>
<proteinExistence type="predicted"/>
<evidence type="ECO:0008006" key="3">
    <source>
        <dbReference type="Google" id="ProtNLM"/>
    </source>
</evidence>
<dbReference type="Gene3D" id="3.40.50.300">
    <property type="entry name" value="P-loop containing nucleotide triphosphate hydrolases"/>
    <property type="match status" value="1"/>
</dbReference>
<gene>
    <name evidence="1" type="ORF">GCM10022381_10420</name>
</gene>
<protein>
    <recommendedName>
        <fullName evidence="3">ATP-binding protein</fullName>
    </recommendedName>
</protein>
<organism evidence="1 2">
    <name type="scientific">Leifsonia kafniensis</name>
    <dbReference type="NCBI Taxonomy" id="475957"/>
    <lineage>
        <taxon>Bacteria</taxon>
        <taxon>Bacillati</taxon>
        <taxon>Actinomycetota</taxon>
        <taxon>Actinomycetes</taxon>
        <taxon>Micrococcales</taxon>
        <taxon>Microbacteriaceae</taxon>
        <taxon>Leifsonia</taxon>
    </lineage>
</organism>
<comment type="caution">
    <text evidence="1">The sequence shown here is derived from an EMBL/GenBank/DDBJ whole genome shotgun (WGS) entry which is preliminary data.</text>
</comment>
<reference evidence="2" key="1">
    <citation type="journal article" date="2019" name="Int. J. Syst. Evol. Microbiol.">
        <title>The Global Catalogue of Microorganisms (GCM) 10K type strain sequencing project: providing services to taxonomists for standard genome sequencing and annotation.</title>
        <authorList>
            <consortium name="The Broad Institute Genomics Platform"/>
            <consortium name="The Broad Institute Genome Sequencing Center for Infectious Disease"/>
            <person name="Wu L."/>
            <person name="Ma J."/>
        </authorList>
    </citation>
    <scope>NUCLEOTIDE SEQUENCE [LARGE SCALE GENOMIC DNA]</scope>
    <source>
        <strain evidence="2">JCM 17021</strain>
    </source>
</reference>
<dbReference type="SUPFAM" id="SSF52540">
    <property type="entry name" value="P-loop containing nucleoside triphosphate hydrolases"/>
    <property type="match status" value="1"/>
</dbReference>
<dbReference type="EMBL" id="BAABCN010000002">
    <property type="protein sequence ID" value="GAA3869008.1"/>
    <property type="molecule type" value="Genomic_DNA"/>
</dbReference>